<gene>
    <name evidence="1" type="ORF">OPT61_g9157</name>
</gene>
<evidence type="ECO:0000313" key="1">
    <source>
        <dbReference type="EMBL" id="KAJ8107013.1"/>
    </source>
</evidence>
<accession>A0ACC2HWE2</accession>
<keyword evidence="2" id="KW-1185">Reference proteome</keyword>
<evidence type="ECO:0000313" key="2">
    <source>
        <dbReference type="Proteomes" id="UP001153331"/>
    </source>
</evidence>
<proteinExistence type="predicted"/>
<protein>
    <submittedName>
        <fullName evidence="1">Uncharacterized protein</fullName>
    </submittedName>
</protein>
<organism evidence="1 2">
    <name type="scientific">Boeremia exigua</name>
    <dbReference type="NCBI Taxonomy" id="749465"/>
    <lineage>
        <taxon>Eukaryota</taxon>
        <taxon>Fungi</taxon>
        <taxon>Dikarya</taxon>
        <taxon>Ascomycota</taxon>
        <taxon>Pezizomycotina</taxon>
        <taxon>Dothideomycetes</taxon>
        <taxon>Pleosporomycetidae</taxon>
        <taxon>Pleosporales</taxon>
        <taxon>Pleosporineae</taxon>
        <taxon>Didymellaceae</taxon>
        <taxon>Boeremia</taxon>
    </lineage>
</organism>
<sequence>MPPPRRDDALPAMHVFDDAAYLRDALGLPVDTSEDDLDAQLALLARESGIEDPYRFLCPVEDVSRALSTTTVGSAHSSSLSVHSHQTQSTGFTDPSRTSKEQPHVKGLPPQQTTPTPARASIAADSATDYFPANFKQRRSTASAFSTAPSMSSSASSLQQTSTRWKRASFLSMFRRDSSSCTSPSHHRHHGRARGPRLECGHSLSTSAIRAHIKEALQAKAIPSCCGVQLPRATLEVVLTKEETDRVLEGVVQSPELSSLRDSGYSENGISSIDLPRPAQKAPLPVLSQSVPNTPPRRISLQPLAGNSTLANEALKSFKSQQKEQLERVAAFESSQRRALQDHHQSSLDRLASQHKTNRDKRSEHHALELEDLEDAQITAEDILRNAQDIETQNVATALKHMEAYCLSSNLDHGLAHVVTQDDFKKLDRQRLVKQSLPRKHESAINVLRSRQERAIKLKMQKHEAELAQMDIDFGKERAAEEWQHVQELERLNSVIEGRRKRLQRRWELKYEMWRKDWESQHGAQFENLDWPLKRQYGGAICGIPESSETTTPIHAAA</sequence>
<comment type="caution">
    <text evidence="1">The sequence shown here is derived from an EMBL/GenBank/DDBJ whole genome shotgun (WGS) entry which is preliminary data.</text>
</comment>
<dbReference type="Proteomes" id="UP001153331">
    <property type="component" value="Unassembled WGS sequence"/>
</dbReference>
<name>A0ACC2HWE2_9PLEO</name>
<reference evidence="1" key="1">
    <citation type="submission" date="2022-11" db="EMBL/GenBank/DDBJ databases">
        <title>Genome Sequence of Boeremia exigua.</title>
        <authorList>
            <person name="Buettner E."/>
        </authorList>
    </citation>
    <scope>NUCLEOTIDE SEQUENCE</scope>
    <source>
        <strain evidence="1">CU02</strain>
    </source>
</reference>
<dbReference type="EMBL" id="JAPHNI010001024">
    <property type="protein sequence ID" value="KAJ8107013.1"/>
    <property type="molecule type" value="Genomic_DNA"/>
</dbReference>